<dbReference type="Pfam" id="PF01532">
    <property type="entry name" value="Glyco_hydro_47"/>
    <property type="match status" value="1"/>
</dbReference>
<reference evidence="10 11" key="1">
    <citation type="journal article" date="2011" name="J. Gen. Appl. Microbiol.">
        <title>Draft genome sequencing of the enigmatic basidiomycete Mixia osmundae.</title>
        <authorList>
            <person name="Nishida H."/>
            <person name="Nagatsuka Y."/>
            <person name="Sugiyama J."/>
        </authorList>
    </citation>
    <scope>NUCLEOTIDE SEQUENCE [LARGE SCALE GENOMIC DNA]</scope>
    <source>
        <strain evidence="11">CBS 9802 / IAM 14324 / JCM 22182 / KY 12970</strain>
    </source>
</reference>
<dbReference type="CDD" id="cd00538">
    <property type="entry name" value="PA"/>
    <property type="match status" value="1"/>
</dbReference>
<evidence type="ECO:0000256" key="8">
    <source>
        <dbReference type="SAM" id="SignalP"/>
    </source>
</evidence>
<dbReference type="GO" id="GO:0005975">
    <property type="term" value="P:carbohydrate metabolic process"/>
    <property type="evidence" value="ECO:0007669"/>
    <property type="project" value="InterPro"/>
</dbReference>
<accession>G7E1H0</accession>
<feature type="binding site" evidence="6">
    <location>
        <position position="473"/>
    </location>
    <ligand>
        <name>Ca(2+)</name>
        <dbReference type="ChEBI" id="CHEBI:29108"/>
    </ligand>
</feature>
<keyword evidence="3" id="KW-0256">Endoplasmic reticulum</keyword>
<dbReference type="RefSeq" id="XP_014565205.1">
    <property type="nucleotide sequence ID" value="XM_014709719.1"/>
</dbReference>
<evidence type="ECO:0000256" key="5">
    <source>
        <dbReference type="PIRSR" id="PIRSR601382-1"/>
    </source>
</evidence>
<dbReference type="SUPFAM" id="SSF48225">
    <property type="entry name" value="Seven-hairpin glycosidases"/>
    <property type="match status" value="1"/>
</dbReference>
<dbReference type="EMBL" id="BABT02000106">
    <property type="protein sequence ID" value="GAA96680.1"/>
    <property type="molecule type" value="Genomic_DNA"/>
</dbReference>
<keyword evidence="7" id="KW-0378">Hydrolase</keyword>
<dbReference type="Gene3D" id="1.50.10.10">
    <property type="match status" value="1"/>
</dbReference>
<dbReference type="InterPro" id="IPR044674">
    <property type="entry name" value="EDEM1/2/3"/>
</dbReference>
<dbReference type="InterPro" id="IPR012341">
    <property type="entry name" value="6hp_glycosidase-like_sf"/>
</dbReference>
<dbReference type="InterPro" id="IPR036026">
    <property type="entry name" value="Seven-hairpin_glycosidases"/>
</dbReference>
<feature type="signal peptide" evidence="8">
    <location>
        <begin position="1"/>
        <end position="24"/>
    </location>
</feature>
<dbReference type="Proteomes" id="UP000009131">
    <property type="component" value="Unassembled WGS sequence"/>
</dbReference>
<feature type="active site" evidence="5">
    <location>
        <position position="273"/>
    </location>
</feature>
<evidence type="ECO:0000313" key="11">
    <source>
        <dbReference type="Proteomes" id="UP000009131"/>
    </source>
</evidence>
<evidence type="ECO:0000313" key="10">
    <source>
        <dbReference type="EMBL" id="GAA96680.1"/>
    </source>
</evidence>
<keyword evidence="6" id="KW-0106">Calcium</keyword>
<feature type="active site" description="Proton donor" evidence="5">
    <location>
        <position position="368"/>
    </location>
</feature>
<dbReference type="GO" id="GO:0016020">
    <property type="term" value="C:membrane"/>
    <property type="evidence" value="ECO:0007669"/>
    <property type="project" value="InterPro"/>
</dbReference>
<reference evidence="10 11" key="2">
    <citation type="journal article" date="2012" name="Open Biol.">
        <title>Characteristics of nucleosomes and linker DNA regions on the genome of the basidiomycete Mixia osmundae revealed by mono- and dinucleosome mapping.</title>
        <authorList>
            <person name="Nishida H."/>
            <person name="Kondo S."/>
            <person name="Matsumoto T."/>
            <person name="Suzuki Y."/>
            <person name="Yoshikawa H."/>
            <person name="Taylor T.D."/>
            <person name="Sugiyama J."/>
        </authorList>
    </citation>
    <scope>NUCLEOTIDE SEQUENCE [LARGE SCALE GENOMIC DNA]</scope>
    <source>
        <strain evidence="11">CBS 9802 / IAM 14324 / JCM 22182 / KY 12970</strain>
    </source>
</reference>
<evidence type="ECO:0000256" key="6">
    <source>
        <dbReference type="PIRSR" id="PIRSR601382-2"/>
    </source>
</evidence>
<dbReference type="InterPro" id="IPR046450">
    <property type="entry name" value="PA_dom_sf"/>
</dbReference>
<dbReference type="EC" id="3.2.1.-" evidence="7"/>
<dbReference type="GO" id="GO:0044322">
    <property type="term" value="C:endoplasmic reticulum quality control compartment"/>
    <property type="evidence" value="ECO:0007669"/>
    <property type="project" value="GOC"/>
</dbReference>
<dbReference type="SUPFAM" id="SSF52025">
    <property type="entry name" value="PA domain"/>
    <property type="match status" value="1"/>
</dbReference>
<dbReference type="PRINTS" id="PR00747">
    <property type="entry name" value="GLYHDRLASE47"/>
</dbReference>
<name>G7E1H0_MIXOS</name>
<dbReference type="eggNOG" id="KOG2429">
    <property type="taxonomic scope" value="Eukaryota"/>
</dbReference>
<keyword evidence="6" id="KW-0479">Metal-binding</keyword>
<keyword evidence="8" id="KW-0732">Signal</keyword>
<evidence type="ECO:0000256" key="7">
    <source>
        <dbReference type="RuleBase" id="RU361193"/>
    </source>
</evidence>
<dbReference type="FunCoup" id="G7E1H0">
    <property type="interactions" value="309"/>
</dbReference>
<gene>
    <name evidence="10" type="primary">Mo03351</name>
    <name evidence="10" type="ORF">E5Q_03351</name>
</gene>
<comment type="subcellular location">
    <subcellularLocation>
        <location evidence="1">Endoplasmic reticulum</location>
    </subcellularLocation>
</comment>
<keyword evidence="7" id="KW-0326">Glycosidase</keyword>
<sequence>MRWRTSYWSVIACVWLCVSAGGRARAGPAMSNERKRQLRELTRETFNHGMRHYMRVAYPQAELRPLSCQPLGPSPDPTDEINDVVGHFPLTLIDALDTFVVFQDKAGFERAVKDVLRQLSSFDMDSKVQVFEVTIRVMGGLLSAHIFASDETRGFAISGYKGELLSLAQDLGERLLPAFQYSLTGMPFARINLRHGISRTESTETCTAGAGSLLLEFATLSRLTDNPIYEQVARKAFFSLWAKRSALNLLGNTIDLQTGAWIYGIASVGAGIDSFMEYMIKAYVLLGDEEYWNVFAESYDAIQQHVKSSEGHWYRGVNMHSGKIAQTHIDSLGAFWPGTQVLAGDVESAIKGHLVYANIWARYSGLPETFSIQNREAVSAGYPLRPEFIESTLYLYRATGDPYYLFVGERFIEDFVNRTRVDCGLASLKNVKTGGHDDRMHSFVLSETLKYAYLLFDESNPVHKDESNAVWSTEGHYLAVDRHKLNHSTHPLVSTSPQRGALRATCVNPVQPTPWTTSIAARGDADVARALVNWDVSESFALQTGMWSPYSQCAKPELEQYVRPSTVEVVFSPNGQVEDPNPGADKVIMLSNGFVVRKMEGLRLTLTQRPDSGGAYDITRISQYMIPKGATVFFADPSVLDAFRHDPQSTQEVRLKTRYLDTAGRHAVESHLGMRATFGPNPLLPNVLSQTHFARNAPMRSLIKPSSTTYGCHPYSVARPANPKASGPVVFLLRGHCTFVDKAYYAAQSGASGLIVSSDHDEALQASGDGEPVDLLAKLSVPLITVSNSTGTRLDELLSVSNRSIQIEAMPPELVPDSKIQINNCLLLNVKLLE</sequence>
<dbReference type="GO" id="GO:1904380">
    <property type="term" value="P:endoplasmic reticulum mannose trimming"/>
    <property type="evidence" value="ECO:0007669"/>
    <property type="project" value="InterPro"/>
</dbReference>
<evidence type="ECO:0000256" key="3">
    <source>
        <dbReference type="ARBA" id="ARBA00022824"/>
    </source>
</evidence>
<dbReference type="GO" id="GO:0036503">
    <property type="term" value="P:ERAD pathway"/>
    <property type="evidence" value="ECO:0007669"/>
    <property type="project" value="UniProtKB-ARBA"/>
</dbReference>
<comment type="cofactor">
    <cofactor evidence="6">
        <name>Ca(2+)</name>
        <dbReference type="ChEBI" id="CHEBI:29108"/>
    </cofactor>
</comment>
<feature type="domain" description="PA" evidence="9">
    <location>
        <begin position="705"/>
        <end position="794"/>
    </location>
</feature>
<dbReference type="PANTHER" id="PTHR45679">
    <property type="entry name" value="ER DEGRADATION-ENHANCING ALPHA-MANNOSIDASE-LIKE PROTEIN 2"/>
    <property type="match status" value="1"/>
</dbReference>
<dbReference type="HOGENOM" id="CLU_003818_2_1_1"/>
<evidence type="ECO:0000256" key="2">
    <source>
        <dbReference type="ARBA" id="ARBA00007658"/>
    </source>
</evidence>
<dbReference type="GO" id="GO:0005509">
    <property type="term" value="F:calcium ion binding"/>
    <property type="evidence" value="ECO:0007669"/>
    <property type="project" value="InterPro"/>
</dbReference>
<dbReference type="PANTHER" id="PTHR45679:SF5">
    <property type="entry name" value="ER DEGRADATION-ENHANCING ALPHA-MANNOSIDASE-LIKE PROTEIN 1"/>
    <property type="match status" value="1"/>
</dbReference>
<organism evidence="10 11">
    <name type="scientific">Mixia osmundae (strain CBS 9802 / IAM 14324 / JCM 22182 / KY 12970)</name>
    <dbReference type="NCBI Taxonomy" id="764103"/>
    <lineage>
        <taxon>Eukaryota</taxon>
        <taxon>Fungi</taxon>
        <taxon>Dikarya</taxon>
        <taxon>Basidiomycota</taxon>
        <taxon>Pucciniomycotina</taxon>
        <taxon>Mixiomycetes</taxon>
        <taxon>Mixiales</taxon>
        <taxon>Mixiaceae</taxon>
        <taxon>Mixia</taxon>
    </lineage>
</organism>
<dbReference type="AlphaFoldDB" id="G7E1H0"/>
<protein>
    <recommendedName>
        <fullName evidence="7">alpha-1,2-Mannosidase</fullName>
        <ecNumber evidence="7">3.2.1.-</ecNumber>
    </recommendedName>
</protein>
<dbReference type="InParanoid" id="G7E1H0"/>
<dbReference type="STRING" id="764103.G7E1H0"/>
<dbReference type="OMA" id="LPEVWDM"/>
<evidence type="ECO:0000259" key="9">
    <source>
        <dbReference type="Pfam" id="PF02225"/>
    </source>
</evidence>
<keyword evidence="11" id="KW-1185">Reference proteome</keyword>
<feature type="chain" id="PRO_5009955658" description="alpha-1,2-Mannosidase" evidence="8">
    <location>
        <begin position="25"/>
        <end position="834"/>
    </location>
</feature>
<evidence type="ECO:0000256" key="4">
    <source>
        <dbReference type="ARBA" id="ARBA00023180"/>
    </source>
</evidence>
<proteinExistence type="inferred from homology"/>
<comment type="caution">
    <text evidence="10">The sequence shown here is derived from an EMBL/GenBank/DDBJ whole genome shotgun (WGS) entry which is preliminary data.</text>
</comment>
<dbReference type="OrthoDB" id="8118055at2759"/>
<feature type="active site" evidence="5">
    <location>
        <position position="387"/>
    </location>
</feature>
<dbReference type="Gene3D" id="3.50.30.30">
    <property type="match status" value="1"/>
</dbReference>
<dbReference type="Pfam" id="PF02225">
    <property type="entry name" value="PA"/>
    <property type="match status" value="1"/>
</dbReference>
<comment type="similarity">
    <text evidence="2 7">Belongs to the glycosyl hydrolase 47 family.</text>
</comment>
<feature type="active site" description="Proton donor" evidence="5">
    <location>
        <position position="132"/>
    </location>
</feature>
<evidence type="ECO:0000256" key="1">
    <source>
        <dbReference type="ARBA" id="ARBA00004240"/>
    </source>
</evidence>
<dbReference type="InterPro" id="IPR001382">
    <property type="entry name" value="Glyco_hydro_47"/>
</dbReference>
<dbReference type="InterPro" id="IPR003137">
    <property type="entry name" value="PA_domain"/>
</dbReference>
<dbReference type="GO" id="GO:0004571">
    <property type="term" value="F:mannosyl-oligosaccharide 1,2-alpha-mannosidase activity"/>
    <property type="evidence" value="ECO:0007669"/>
    <property type="project" value="InterPro"/>
</dbReference>
<keyword evidence="4" id="KW-0325">Glycoprotein</keyword>